<evidence type="ECO:0000259" key="11">
    <source>
        <dbReference type="Pfam" id="PF23414"/>
    </source>
</evidence>
<keyword evidence="3" id="KW-0963">Cytoplasm</keyword>
<evidence type="ECO:0000313" key="13">
    <source>
        <dbReference type="Proteomes" id="UP001153712"/>
    </source>
</evidence>
<feature type="region of interest" description="Disordered" evidence="9">
    <location>
        <begin position="110"/>
        <end position="170"/>
    </location>
</feature>
<feature type="compositionally biased region" description="Low complexity" evidence="9">
    <location>
        <begin position="114"/>
        <end position="130"/>
    </location>
</feature>
<dbReference type="PANTHER" id="PTHR13720">
    <property type="entry name" value="WD-40 REPEAT PROTEIN"/>
    <property type="match status" value="1"/>
</dbReference>
<feature type="domain" description="EML-like second beta-propeller" evidence="11">
    <location>
        <begin position="556"/>
        <end position="823"/>
    </location>
</feature>
<evidence type="ECO:0000256" key="9">
    <source>
        <dbReference type="SAM" id="MobiDB-lite"/>
    </source>
</evidence>
<feature type="region of interest" description="Disordered" evidence="9">
    <location>
        <begin position="65"/>
        <end position="98"/>
    </location>
</feature>
<evidence type="ECO:0000259" key="10">
    <source>
        <dbReference type="Pfam" id="PF23409"/>
    </source>
</evidence>
<dbReference type="InterPro" id="IPR055439">
    <property type="entry name" value="Beta-prop_EML_1st"/>
</dbReference>
<name>A0A9N9TS79_PHYSR</name>
<gene>
    <name evidence="12" type="ORF">PHYEVI_LOCUS7132</name>
</gene>
<evidence type="ECO:0000313" key="12">
    <source>
        <dbReference type="EMBL" id="CAG9860783.1"/>
    </source>
</evidence>
<feature type="compositionally biased region" description="Basic and acidic residues" evidence="9">
    <location>
        <begin position="82"/>
        <end position="97"/>
    </location>
</feature>
<comment type="similarity">
    <text evidence="2">Belongs to the WD repeat EMAP family.</text>
</comment>
<evidence type="ECO:0000256" key="3">
    <source>
        <dbReference type="ARBA" id="ARBA00022490"/>
    </source>
</evidence>
<dbReference type="InterPro" id="IPR015943">
    <property type="entry name" value="WD40/YVTN_repeat-like_dom_sf"/>
</dbReference>
<dbReference type="SMART" id="SM00320">
    <property type="entry name" value="WD40"/>
    <property type="match status" value="11"/>
</dbReference>
<dbReference type="GO" id="GO:0000226">
    <property type="term" value="P:microtubule cytoskeleton organization"/>
    <property type="evidence" value="ECO:0007669"/>
    <property type="project" value="TreeGrafter"/>
</dbReference>
<dbReference type="PANTHER" id="PTHR13720:SF50">
    <property type="entry name" value="ECHINODERM MICROTUBULE-ASSOCIATED PROTEIN-LIKE 2"/>
    <property type="match status" value="1"/>
</dbReference>
<dbReference type="GO" id="GO:0005874">
    <property type="term" value="C:microtubule"/>
    <property type="evidence" value="ECO:0007669"/>
    <property type="project" value="UniProtKB-KW"/>
</dbReference>
<evidence type="ECO:0000256" key="8">
    <source>
        <dbReference type="PROSITE-ProRule" id="PRU00221"/>
    </source>
</evidence>
<keyword evidence="6" id="KW-0677">Repeat</keyword>
<dbReference type="InterPro" id="IPR001680">
    <property type="entry name" value="WD40_rpt"/>
</dbReference>
<feature type="repeat" description="WD" evidence="8">
    <location>
        <begin position="549"/>
        <end position="581"/>
    </location>
</feature>
<dbReference type="PROSITE" id="PS50294">
    <property type="entry name" value="WD_REPEATS_REGION"/>
    <property type="match status" value="2"/>
</dbReference>
<keyword evidence="13" id="KW-1185">Reference proteome</keyword>
<dbReference type="GO" id="GO:0072686">
    <property type="term" value="C:mitotic spindle"/>
    <property type="evidence" value="ECO:0007669"/>
    <property type="project" value="TreeGrafter"/>
</dbReference>
<dbReference type="InterPro" id="IPR055442">
    <property type="entry name" value="Beta-prop_EML-like_2nd"/>
</dbReference>
<sequence>MQLRSNSMESPDESPLENDGSRMSALEKKVSDQQNELICLKATLAEALRRLNALEVAQQTSRVSLIPSANTPRRLNPIGNDYPRENHRSPRPEEPKKNYIASFLPQRKAVHYRSTGSLHSDTQSSSSASPIPTPSPRSTPLPSNVKKNSYNSRYSSRSTPSLHRKWNSTGDFNHMPHSDLHSKAKEMSFNDEEKFVKMFLRGKPIILYAPSMQENFEMTKVSKTPSKKLKLDWVYGYRGKDCRSNLYYLPTGEVVYFVAAIVVLYNSEEHLQRHYAEHTADIKSLAIHPNKMVVATGQATSHINGIEKRAHIRVWNSVSLHTQSVIGMNEFESSVCCLSFGKFDGSLLLAVDDVSDHNISLWDWQKGENGYKITETKCSVDTVVSAQFHPLDSNSIVTCGKSHIAFWSIQINGNLFKQNGIFDTRDRPRYVTCVSFLQTGEVISGDSNGNLAIWGTTNTLLKYMKNVHDGSVFSICVTKQGNVISGGGRDGRLIEFTPNLMATGRVNQIESYFGGIRIVSEGKDFQILIGTTHNCILSGSLELGFQPIVLGHASEIWALDSHPKIPYFATAGYDRVLQLWDSMSRTILWSKDVEEQAQSICYFPDGLCLIVGCVNGKWMVFDVQTRQLLAQHADGTEPIQVIKFSPNGSLVAIGSRDSTIYIYQISGNGTKFTRVGRCSGHSSAIIHLDWAVNNQTLRSNSVDFELLFWNTETCRQIPQANVRDVEWATNTCTLTFDTIGIWSDYTEGLDVICCDRSHDSELLVTGDDFGKVKLYSYPTSQPKSLCHTFTGHSSYVTGVKFMKDNSRIISVGGNDTAVVQWRVT</sequence>
<keyword evidence="7" id="KW-0206">Cytoskeleton</keyword>
<protein>
    <recommendedName>
        <fullName evidence="14">Echinoderm microtubule-associated protein-like 2</fullName>
    </recommendedName>
</protein>
<reference evidence="12" key="1">
    <citation type="submission" date="2022-01" db="EMBL/GenBank/DDBJ databases">
        <authorList>
            <person name="King R."/>
        </authorList>
    </citation>
    <scope>NUCLEOTIDE SEQUENCE</scope>
</reference>
<dbReference type="EMBL" id="OU900096">
    <property type="protein sequence ID" value="CAG9860783.1"/>
    <property type="molecule type" value="Genomic_DNA"/>
</dbReference>
<evidence type="ECO:0008006" key="14">
    <source>
        <dbReference type="Google" id="ProtNLM"/>
    </source>
</evidence>
<evidence type="ECO:0000256" key="5">
    <source>
        <dbReference type="ARBA" id="ARBA00022701"/>
    </source>
</evidence>
<dbReference type="AlphaFoldDB" id="A0A9N9TS79"/>
<evidence type="ECO:0000256" key="4">
    <source>
        <dbReference type="ARBA" id="ARBA00022574"/>
    </source>
</evidence>
<evidence type="ECO:0000256" key="1">
    <source>
        <dbReference type="ARBA" id="ARBA00004245"/>
    </source>
</evidence>
<dbReference type="InterPro" id="IPR005108">
    <property type="entry name" value="HELP"/>
</dbReference>
<evidence type="ECO:0000256" key="2">
    <source>
        <dbReference type="ARBA" id="ARBA00006489"/>
    </source>
</evidence>
<dbReference type="Pfam" id="PF23414">
    <property type="entry name" value="Beta-prop_EML_2"/>
    <property type="match status" value="1"/>
</dbReference>
<dbReference type="InterPro" id="IPR011047">
    <property type="entry name" value="Quinoprotein_ADH-like_sf"/>
</dbReference>
<dbReference type="Pfam" id="PF23409">
    <property type="entry name" value="Beta-prop_EML"/>
    <property type="match status" value="1"/>
</dbReference>
<evidence type="ECO:0000256" key="7">
    <source>
        <dbReference type="ARBA" id="ARBA00023212"/>
    </source>
</evidence>
<dbReference type="CDD" id="cd21931">
    <property type="entry name" value="TD_EMAP-like"/>
    <property type="match status" value="1"/>
</dbReference>
<evidence type="ECO:0000256" key="6">
    <source>
        <dbReference type="ARBA" id="ARBA00022737"/>
    </source>
</evidence>
<organism evidence="12 13">
    <name type="scientific">Phyllotreta striolata</name>
    <name type="common">Striped flea beetle</name>
    <name type="synonym">Crioceris striolata</name>
    <dbReference type="NCBI Taxonomy" id="444603"/>
    <lineage>
        <taxon>Eukaryota</taxon>
        <taxon>Metazoa</taxon>
        <taxon>Ecdysozoa</taxon>
        <taxon>Arthropoda</taxon>
        <taxon>Hexapoda</taxon>
        <taxon>Insecta</taxon>
        <taxon>Pterygota</taxon>
        <taxon>Neoptera</taxon>
        <taxon>Endopterygota</taxon>
        <taxon>Coleoptera</taxon>
        <taxon>Polyphaga</taxon>
        <taxon>Cucujiformia</taxon>
        <taxon>Chrysomeloidea</taxon>
        <taxon>Chrysomelidae</taxon>
        <taxon>Galerucinae</taxon>
        <taxon>Alticini</taxon>
        <taxon>Phyllotreta</taxon>
    </lineage>
</organism>
<dbReference type="Pfam" id="PF03451">
    <property type="entry name" value="HELP"/>
    <property type="match status" value="1"/>
</dbReference>
<dbReference type="InterPro" id="IPR049813">
    <property type="entry name" value="Elp-1-like_TD"/>
</dbReference>
<accession>A0A9N9TS79</accession>
<dbReference type="SUPFAM" id="SSF50998">
    <property type="entry name" value="Quinoprotein alcohol dehydrogenase-like"/>
    <property type="match status" value="2"/>
</dbReference>
<feature type="region of interest" description="Disordered" evidence="9">
    <location>
        <begin position="1"/>
        <end position="32"/>
    </location>
</feature>
<dbReference type="Proteomes" id="UP001153712">
    <property type="component" value="Chromosome 3"/>
</dbReference>
<dbReference type="GO" id="GO:0008017">
    <property type="term" value="F:microtubule binding"/>
    <property type="evidence" value="ECO:0007669"/>
    <property type="project" value="TreeGrafter"/>
</dbReference>
<dbReference type="PROSITE" id="PS50082">
    <property type="entry name" value="WD_REPEATS_2"/>
    <property type="match status" value="3"/>
</dbReference>
<proteinExistence type="inferred from homology"/>
<keyword evidence="5" id="KW-0493">Microtubule</keyword>
<dbReference type="OrthoDB" id="47802at2759"/>
<comment type="subcellular location">
    <subcellularLocation>
        <location evidence="1">Cytoplasm</location>
        <location evidence="1">Cytoskeleton</location>
    </subcellularLocation>
</comment>
<feature type="repeat" description="WD" evidence="8">
    <location>
        <begin position="678"/>
        <end position="719"/>
    </location>
</feature>
<feature type="compositionally biased region" description="Low complexity" evidence="9">
    <location>
        <begin position="140"/>
        <end position="158"/>
    </location>
</feature>
<feature type="repeat" description="WD" evidence="8">
    <location>
        <begin position="789"/>
        <end position="824"/>
    </location>
</feature>
<dbReference type="Gene3D" id="2.130.10.10">
    <property type="entry name" value="YVTN repeat-like/Quinoprotein amine dehydrogenase"/>
    <property type="match status" value="2"/>
</dbReference>
<dbReference type="FunFam" id="2.130.10.10:FF:000320">
    <property type="entry name" value="echinoderm microtubule-associated protein-like 6"/>
    <property type="match status" value="1"/>
</dbReference>
<dbReference type="InterPro" id="IPR050630">
    <property type="entry name" value="WD_repeat_EMAP"/>
</dbReference>
<keyword evidence="4 8" id="KW-0853">WD repeat</keyword>
<feature type="domain" description="EML-like first beta-propeller" evidence="10">
    <location>
        <begin position="272"/>
        <end position="539"/>
    </location>
</feature>